<evidence type="ECO:0000313" key="2">
    <source>
        <dbReference type="Proteomes" id="UP000020202"/>
    </source>
</evidence>
<dbReference type="SMART" id="SM00710">
    <property type="entry name" value="PbH1"/>
    <property type="match status" value="4"/>
</dbReference>
<dbReference type="RefSeq" id="WP_032742876.1">
    <property type="nucleotide sequence ID" value="NZ_KK036986.1"/>
</dbReference>
<sequence length="675" mass="73186">MSNLQETPEWVEFIYQLTEETPVLGKQEGVPGDGPSNLQAFQLACRTLYLKLQQAYLENQLDAYNGIIKSGELPFTNIPAAQDAINAGKIPEGSLFSVRSANPDYWVDEYTNQGGAPVATGKHLISEAAITARINTDSNGNIAFHKDLDGLNLLAVDDAGGLYVVGVNGTIQDRLNTLQKNTSPAILRLTDAENAAFASVDEYGHLRMPGMPESMQERLDAIKKRMEVIRKRGMILDVRDCGFNTKTGQDAHRPLQRGYNWLSANGGGVLYAPPAYYKMPIPVIPKSGVSLVGGGQEGTIFLPMGYLPAFQYRGKPTEASPEIYVENIQFCDFTVDGENQQLHPERGYIPDIKGIFLQYYRNAVFDRLTVRNTGATGFGVDMPDRVFVANFLVENCGRLAQVGDLGASGFGLGTSFLSSEPIFLSKIVGRGNKNYGIFFEPQRGVGTAQDAIVSMATFSGNFAGMADCGIEGLIASDVNLRGNQHGFMADTGTNNGGRPGHRGKLINFIIKDNAKHGMYFVSAKNENLIGEYAIIGAHIFGNGEDGLNFNYSNNRANSGLRVSDCDINDNGRHGLNFEAGPVINAHVTNTRFWNNGKQAAGNGINSSASVKKSRFSMNSYYDLQSAPTQQYPVSISGDMEDVDISFNHGAGNVHNSLNLTGNKTRVTTLSNSGIE</sequence>
<comment type="caution">
    <text evidence="1">The sequence shown here is derived from an EMBL/GenBank/DDBJ whole genome shotgun (WGS) entry which is preliminary data.</text>
</comment>
<dbReference type="Proteomes" id="UP000020202">
    <property type="component" value="Unassembled WGS sequence"/>
</dbReference>
<dbReference type="Gene3D" id="2.160.20.10">
    <property type="entry name" value="Single-stranded right-handed beta-helix, Pectin lyase-like"/>
    <property type="match status" value="1"/>
</dbReference>
<dbReference type="InterPro" id="IPR011050">
    <property type="entry name" value="Pectin_lyase_fold/virulence"/>
</dbReference>
<proteinExistence type="predicted"/>
<dbReference type="AlphaFoldDB" id="A0A7H5ABV8"/>
<dbReference type="InterPro" id="IPR006626">
    <property type="entry name" value="PbH1"/>
</dbReference>
<accession>A0A7H5ABV8</accession>
<organism evidence="1 2">
    <name type="scientific">Klebsiella michiganensis</name>
    <dbReference type="NCBI Taxonomy" id="1134687"/>
    <lineage>
        <taxon>Bacteria</taxon>
        <taxon>Pseudomonadati</taxon>
        <taxon>Pseudomonadota</taxon>
        <taxon>Gammaproteobacteria</taxon>
        <taxon>Enterobacterales</taxon>
        <taxon>Enterobacteriaceae</taxon>
        <taxon>Klebsiella/Raoultella group</taxon>
        <taxon>Klebsiella</taxon>
    </lineage>
</organism>
<name>A0A7H5ABV8_9ENTR</name>
<evidence type="ECO:0008006" key="3">
    <source>
        <dbReference type="Google" id="ProtNLM"/>
    </source>
</evidence>
<dbReference type="EMBL" id="JCNZ01000007">
    <property type="protein sequence ID" value="EWF90832.1"/>
    <property type="molecule type" value="Genomic_DNA"/>
</dbReference>
<evidence type="ECO:0000313" key="1">
    <source>
        <dbReference type="EMBL" id="EWF90832.1"/>
    </source>
</evidence>
<dbReference type="InterPro" id="IPR012334">
    <property type="entry name" value="Pectin_lyas_fold"/>
</dbReference>
<gene>
    <name evidence="1" type="ORF">L373_01212</name>
</gene>
<protein>
    <recommendedName>
        <fullName evidence="3">Right-handed parallel beta-helix repeat-containing protein</fullName>
    </recommendedName>
</protein>
<dbReference type="SUPFAM" id="SSF51126">
    <property type="entry name" value="Pectin lyase-like"/>
    <property type="match status" value="1"/>
</dbReference>
<reference evidence="1 2" key="1">
    <citation type="submission" date="2014-01" db="EMBL/GenBank/DDBJ databases">
        <title>The Genome Sequence of Klebsiella oxytoca MGH 27.</title>
        <authorList>
            <consortium name="The Broad Institute Genomics Platform"/>
            <consortium name="The Broad Institute Genome Sequencing Center for Infectious Disease"/>
            <person name="Murphy C."/>
            <person name="Cosimi L."/>
            <person name="Cerqueira G."/>
            <person name="Feldgarden M."/>
            <person name="Earl A."/>
            <person name="Hung D."/>
            <person name="Onderdonk A.B."/>
            <person name="Ferraro M.J."/>
            <person name="Hooper D."/>
            <person name="Dekker J."/>
            <person name="O'Brien T."/>
            <person name="Huang S."/>
            <person name="Quan V."/>
            <person name="Ernst C."/>
            <person name="Delaney M."/>
            <person name="DuBois A."/>
            <person name="Kim D.S."/>
            <person name="Young S.K."/>
            <person name="Zeng Q."/>
            <person name="Gargeya S."/>
            <person name="Fitzgerald M."/>
            <person name="Abouelleil A."/>
            <person name="Alvarado L."/>
            <person name="Berlin A.M."/>
            <person name="Chapman S.B."/>
            <person name="Gainer-Dewar J."/>
            <person name="Goldberg J."/>
            <person name="Gnerre S."/>
            <person name="Griggs A."/>
            <person name="Gujja S."/>
            <person name="Hansen M."/>
            <person name="Howarth C."/>
            <person name="Imamovic A."/>
            <person name="Ireland A."/>
            <person name="Larimer J."/>
            <person name="McCowan C."/>
            <person name="Murphy C."/>
            <person name="Pearson M."/>
            <person name="Poon T.W."/>
            <person name="Priest M."/>
            <person name="Roberts A."/>
            <person name="Saif S."/>
            <person name="Shea T."/>
            <person name="Sykes S."/>
            <person name="Wortman J."/>
            <person name="Nusbaum C."/>
            <person name="Birren B."/>
        </authorList>
    </citation>
    <scope>NUCLEOTIDE SEQUENCE [LARGE SCALE GENOMIC DNA]</scope>
    <source>
        <strain evidence="1 2">MGH 27</strain>
    </source>
</reference>